<dbReference type="Pfam" id="PF05300">
    <property type="entry name" value="MIC19_MIC25"/>
    <property type="match status" value="1"/>
</dbReference>
<dbReference type="AlphaFoldDB" id="A0AAD7RKY9"/>
<evidence type="ECO:0000256" key="5">
    <source>
        <dbReference type="ARBA" id="ARBA00023157"/>
    </source>
</evidence>
<dbReference type="InterPro" id="IPR007964">
    <property type="entry name" value="MIC19/MIC25"/>
</dbReference>
<evidence type="ECO:0000256" key="8">
    <source>
        <dbReference type="SAM" id="Coils"/>
    </source>
</evidence>
<dbReference type="GO" id="GO:0007007">
    <property type="term" value="P:inner mitochondrial membrane organization"/>
    <property type="evidence" value="ECO:0007669"/>
    <property type="project" value="TreeGrafter"/>
</dbReference>
<gene>
    <name evidence="9" type="ORF">AAFF_G00177680</name>
</gene>
<keyword evidence="6" id="KW-0449">Lipoprotein</keyword>
<dbReference type="Proteomes" id="UP001221898">
    <property type="component" value="Unassembled WGS sequence"/>
</dbReference>
<dbReference type="InterPro" id="IPR052632">
    <property type="entry name" value="MICOS_subunit_Mic19"/>
</dbReference>
<keyword evidence="8" id="KW-0175">Coiled coil</keyword>
<dbReference type="EMBL" id="JAINUG010000236">
    <property type="protein sequence ID" value="KAJ8386079.1"/>
    <property type="molecule type" value="Genomic_DNA"/>
</dbReference>
<keyword evidence="1" id="KW-0519">Myristate</keyword>
<evidence type="ECO:0000313" key="10">
    <source>
        <dbReference type="Proteomes" id="UP001221898"/>
    </source>
</evidence>
<evidence type="ECO:0000256" key="3">
    <source>
        <dbReference type="ARBA" id="ARBA00023128"/>
    </source>
</evidence>
<evidence type="ECO:0000256" key="4">
    <source>
        <dbReference type="ARBA" id="ARBA00023136"/>
    </source>
</evidence>
<protein>
    <submittedName>
        <fullName evidence="9">Uncharacterized protein</fullName>
    </submittedName>
</protein>
<sequence length="134" mass="15866">MKIQEEETLKQAMLKDRSSAEDHQLRARFYAHQLEQREMRLRRQAALYREQVAKLEERGKKFYKVTTEMYHNASREFNAKLRRYEINPICADLQSQILMCYRENPGQTLSCSSLASLYLQCVRDARQNKTKTGG</sequence>
<dbReference type="PANTHER" id="PTHR21588">
    <property type="entry name" value="COILED-COIL-HELIX-COILED-COIL-HELIX DOMAIN CONTAINING 6"/>
    <property type="match status" value="1"/>
</dbReference>
<reference evidence="9" key="1">
    <citation type="journal article" date="2023" name="Science">
        <title>Genome structures resolve the early diversification of teleost fishes.</title>
        <authorList>
            <person name="Parey E."/>
            <person name="Louis A."/>
            <person name="Montfort J."/>
            <person name="Bouchez O."/>
            <person name="Roques C."/>
            <person name="Iampietro C."/>
            <person name="Lluch J."/>
            <person name="Castinel A."/>
            <person name="Donnadieu C."/>
            <person name="Desvignes T."/>
            <person name="Floi Bucao C."/>
            <person name="Jouanno E."/>
            <person name="Wen M."/>
            <person name="Mejri S."/>
            <person name="Dirks R."/>
            <person name="Jansen H."/>
            <person name="Henkel C."/>
            <person name="Chen W.J."/>
            <person name="Zahm M."/>
            <person name="Cabau C."/>
            <person name="Klopp C."/>
            <person name="Thompson A.W."/>
            <person name="Robinson-Rechavi M."/>
            <person name="Braasch I."/>
            <person name="Lecointre G."/>
            <person name="Bobe J."/>
            <person name="Postlethwait J.H."/>
            <person name="Berthelot C."/>
            <person name="Roest Crollius H."/>
            <person name="Guiguen Y."/>
        </authorList>
    </citation>
    <scope>NUCLEOTIDE SEQUENCE</scope>
    <source>
        <strain evidence="9">NC1722</strain>
    </source>
</reference>
<evidence type="ECO:0000256" key="7">
    <source>
        <dbReference type="ARBA" id="ARBA00034476"/>
    </source>
</evidence>
<keyword evidence="10" id="KW-1185">Reference proteome</keyword>
<evidence type="ECO:0000313" key="9">
    <source>
        <dbReference type="EMBL" id="KAJ8386079.1"/>
    </source>
</evidence>
<keyword evidence="3" id="KW-0496">Mitochondrion</keyword>
<comment type="subcellular location">
    <subcellularLocation>
        <location evidence="7">Mitochondrion inner membrane</location>
        <topology evidence="7">Lipid-anchor</topology>
    </subcellularLocation>
</comment>
<name>A0AAD7RKY9_9TELE</name>
<dbReference type="GO" id="GO:0061617">
    <property type="term" value="C:MICOS complex"/>
    <property type="evidence" value="ECO:0007669"/>
    <property type="project" value="InterPro"/>
</dbReference>
<accession>A0AAD7RKY9</accession>
<keyword evidence="5" id="KW-1015">Disulfide bond</keyword>
<evidence type="ECO:0000256" key="2">
    <source>
        <dbReference type="ARBA" id="ARBA00022792"/>
    </source>
</evidence>
<feature type="coiled-coil region" evidence="8">
    <location>
        <begin position="31"/>
        <end position="58"/>
    </location>
</feature>
<evidence type="ECO:0000256" key="6">
    <source>
        <dbReference type="ARBA" id="ARBA00023288"/>
    </source>
</evidence>
<keyword evidence="4" id="KW-0472">Membrane</keyword>
<proteinExistence type="predicted"/>
<dbReference type="PANTHER" id="PTHR21588:SF23">
    <property type="entry name" value="MICOS COMPLEX SUBUNIT MIC19 ISOFORM X1"/>
    <property type="match status" value="1"/>
</dbReference>
<evidence type="ECO:0000256" key="1">
    <source>
        <dbReference type="ARBA" id="ARBA00022707"/>
    </source>
</evidence>
<organism evidence="9 10">
    <name type="scientific">Aldrovandia affinis</name>
    <dbReference type="NCBI Taxonomy" id="143900"/>
    <lineage>
        <taxon>Eukaryota</taxon>
        <taxon>Metazoa</taxon>
        <taxon>Chordata</taxon>
        <taxon>Craniata</taxon>
        <taxon>Vertebrata</taxon>
        <taxon>Euteleostomi</taxon>
        <taxon>Actinopterygii</taxon>
        <taxon>Neopterygii</taxon>
        <taxon>Teleostei</taxon>
        <taxon>Notacanthiformes</taxon>
        <taxon>Halosauridae</taxon>
        <taxon>Aldrovandia</taxon>
    </lineage>
</organism>
<comment type="caution">
    <text evidence="9">The sequence shown here is derived from an EMBL/GenBank/DDBJ whole genome shotgun (WGS) entry which is preliminary data.</text>
</comment>
<keyword evidence="2" id="KW-0999">Mitochondrion inner membrane</keyword>